<evidence type="ECO:0000313" key="4">
    <source>
        <dbReference type="Proteomes" id="UP001562425"/>
    </source>
</evidence>
<dbReference type="AlphaFoldDB" id="A0ABD1DWF1"/>
<evidence type="ECO:0000256" key="1">
    <source>
        <dbReference type="SAM" id="MobiDB-lite"/>
    </source>
</evidence>
<gene>
    <name evidence="3" type="ORF">pipiens_019218</name>
</gene>
<feature type="compositionally biased region" description="Polar residues" evidence="1">
    <location>
        <begin position="141"/>
        <end position="151"/>
    </location>
</feature>
<evidence type="ECO:0000259" key="2">
    <source>
        <dbReference type="Pfam" id="PF05764"/>
    </source>
</evidence>
<feature type="region of interest" description="Disordered" evidence="1">
    <location>
        <begin position="56"/>
        <end position="151"/>
    </location>
</feature>
<dbReference type="EMBL" id="JBEHCU010001155">
    <property type="protein sequence ID" value="KAL1403768.1"/>
    <property type="molecule type" value="Genomic_DNA"/>
</dbReference>
<dbReference type="Pfam" id="PF05764">
    <property type="entry name" value="YL1"/>
    <property type="match status" value="1"/>
</dbReference>
<feature type="domain" description="Vps72/YL1 N-terminal" evidence="2">
    <location>
        <begin position="5"/>
        <end position="133"/>
    </location>
</feature>
<organism evidence="3 4">
    <name type="scientific">Culex pipiens pipiens</name>
    <name type="common">Northern house mosquito</name>
    <dbReference type="NCBI Taxonomy" id="38569"/>
    <lineage>
        <taxon>Eukaryota</taxon>
        <taxon>Metazoa</taxon>
        <taxon>Ecdysozoa</taxon>
        <taxon>Arthropoda</taxon>
        <taxon>Hexapoda</taxon>
        <taxon>Insecta</taxon>
        <taxon>Pterygota</taxon>
        <taxon>Neoptera</taxon>
        <taxon>Endopterygota</taxon>
        <taxon>Diptera</taxon>
        <taxon>Nematocera</taxon>
        <taxon>Culicoidea</taxon>
        <taxon>Culicidae</taxon>
        <taxon>Culicinae</taxon>
        <taxon>Culicini</taxon>
        <taxon>Culex</taxon>
        <taxon>Culex</taxon>
    </lineage>
</organism>
<sequence>MAANRERRANAGNRIAKLLDEEEEDEFYKTAYNGGFHDTADDRDYITTMMIIVDSDFSIDENDEPVSDREEESAPKRKREGRQHASVQGTRGEEEETPVKAPKRGAAPCRAAKVAQYTAQDSGRKSFRKTTAKAIDGSDTCLGSSSGLKRK</sequence>
<feature type="compositionally biased region" description="Basic and acidic residues" evidence="1">
    <location>
        <begin position="66"/>
        <end position="75"/>
    </location>
</feature>
<dbReference type="Proteomes" id="UP001562425">
    <property type="component" value="Unassembled WGS sequence"/>
</dbReference>
<accession>A0ABD1DWF1</accession>
<dbReference type="InterPro" id="IPR046757">
    <property type="entry name" value="YL1_N"/>
</dbReference>
<name>A0ABD1DWF1_CULPP</name>
<dbReference type="PANTHER" id="PTHR13275">
    <property type="entry name" value="YL-1 PROTEIN TRANSCRIPTION FACTOR-LIKE 1"/>
    <property type="match status" value="1"/>
</dbReference>
<protein>
    <recommendedName>
        <fullName evidence="2">Vps72/YL1 N-terminal domain-containing protein</fullName>
    </recommendedName>
</protein>
<dbReference type="PANTHER" id="PTHR13275:SF4">
    <property type="entry name" value="VACUOLAR PROTEIN SORTING-ASSOCIATED PROTEIN 72 HOMOLOG"/>
    <property type="match status" value="1"/>
</dbReference>
<proteinExistence type="predicted"/>
<keyword evidence="4" id="KW-1185">Reference proteome</keyword>
<evidence type="ECO:0000313" key="3">
    <source>
        <dbReference type="EMBL" id="KAL1403768.1"/>
    </source>
</evidence>
<reference evidence="3 4" key="1">
    <citation type="submission" date="2024-05" db="EMBL/GenBank/DDBJ databases">
        <title>Culex pipiens pipiens assembly and annotation.</title>
        <authorList>
            <person name="Alout H."/>
            <person name="Durand T."/>
        </authorList>
    </citation>
    <scope>NUCLEOTIDE SEQUENCE [LARGE SCALE GENOMIC DNA]</scope>
    <source>
        <strain evidence="3">HA-2024</strain>
        <tissue evidence="3">Whole body</tissue>
    </source>
</reference>
<comment type="caution">
    <text evidence="3">The sequence shown here is derived from an EMBL/GenBank/DDBJ whole genome shotgun (WGS) entry which is preliminary data.</text>
</comment>
<feature type="non-terminal residue" evidence="3">
    <location>
        <position position="151"/>
    </location>
</feature>